<name>A0ABM4LEI2_EQUPR</name>
<feature type="region of interest" description="Disordered" evidence="3">
    <location>
        <begin position="216"/>
        <end position="242"/>
    </location>
</feature>
<dbReference type="SMART" id="SM00233">
    <property type="entry name" value="PH"/>
    <property type="match status" value="1"/>
</dbReference>
<evidence type="ECO:0000256" key="3">
    <source>
        <dbReference type="SAM" id="MobiDB-lite"/>
    </source>
</evidence>
<feature type="region of interest" description="Disordered" evidence="3">
    <location>
        <begin position="1"/>
        <end position="25"/>
    </location>
</feature>
<dbReference type="PANTHER" id="PTHR12156">
    <property type="entry name" value="PLECKSTRIN HOMOLOGY-LIKE DOMAIN, FAMILY B, MEMBER 3"/>
    <property type="match status" value="1"/>
</dbReference>
<dbReference type="GeneID" id="103557753"/>
<gene>
    <name evidence="6" type="primary">PHLDB2</name>
</gene>
<dbReference type="Pfam" id="PF00169">
    <property type="entry name" value="PH"/>
    <property type="match status" value="1"/>
</dbReference>
<reference evidence="6" key="1">
    <citation type="submission" date="2025-08" db="UniProtKB">
        <authorList>
            <consortium name="RefSeq"/>
        </authorList>
    </citation>
    <scope>IDENTIFICATION</scope>
    <source>
        <tissue evidence="6">Blood</tissue>
    </source>
</reference>
<evidence type="ECO:0000313" key="6">
    <source>
        <dbReference type="RefSeq" id="XP_070438850.1"/>
    </source>
</evidence>
<feature type="compositionally biased region" description="Low complexity" evidence="3">
    <location>
        <begin position="216"/>
        <end position="237"/>
    </location>
</feature>
<feature type="domain" description="PH" evidence="4">
    <location>
        <begin position="1038"/>
        <end position="1188"/>
    </location>
</feature>
<dbReference type="CDD" id="cd22265">
    <property type="entry name" value="UDM1_RNF168"/>
    <property type="match status" value="1"/>
</dbReference>
<feature type="coiled-coil region" evidence="2">
    <location>
        <begin position="930"/>
        <end position="989"/>
    </location>
</feature>
<keyword evidence="5" id="KW-1185">Reference proteome</keyword>
<evidence type="ECO:0000259" key="4">
    <source>
        <dbReference type="PROSITE" id="PS50003"/>
    </source>
</evidence>
<sequence length="1195" mass="134924">MEEDNTQREEPQEEAVGDVQHFGENSLDSNKIMAEHSHMQKQLDLQNGSLEADFVANSLENDSENMMESLSPKKYSSSLRFKANGDYSGSYLTLSQPVPAKRSPSPLGTSVRSSPSLAKIQGNKQFSCDGTDKNISMKPPTPLLSTSPSLSGYPLGRADFDPYTGRDSERPLRLSEKPPYSKYSSRNKSHDNVYFLGGLEGRKVSGSLLAMWNGSSLSDTGPSPSSRSGAASMPSSPKQARKMSIQDNLMLQPKLTRHKELAPENIGVRTRKYSGSSLSHMGAYSRSLPRLHRATENQLTPLSLPPRNSLGSSKRTKLGEKDLPHSVIDNDNYLTFSSLSSGALPYKTSASEGSPYVSSTLSVPASPRVARKMLLASTSSCTSDDLDRAPYSGSSSGHSLPPGEPDRMFAARRNFSCGSVEFDDADLDSLRQASGTPQPVLRERKSSISSISGREDLMDYHRRQREERLREQEMERLERQRLETILSLCAEYAKPDSGSSTGTTVADVQKINKELERLQLSDEESVFEEALVSPDTRYRCHRKGSVHDVDLAVFGSLGQSTASFLSPRSVKNEDLLRDLTRTPPPASSAFLKASSESAYLSILPKTPEGISEERKIQELAAMEETRIAILNNLEELEQKIKDINDQMDESSRELDMECALLDGEQKSETTELMKEKEILDHLNRKIAELEKNIVGEKTKDADLLDVESKHFEDLEFQQLEHESRLDEEKENLTQQLLREVAEYQRNIVTRKEKISALKKQASHIVQQAQREQDHFVKEKNNLIMMLQKEKENLCNLEKKYSSLSGGKGFPVNPNTLKEAHLPLGQSNSCGSVLPHSLATMTKDSESRRMLRGYNHQQMSEGQRQKSSEFYNRTASESNVYLNSFHYPDHSYKDQAFDTLSLDSSDSMETSISACSPDNISSASTSNIARIEEMERLLKQAHAEKTRLLESREREMEAKKRALEEEKRRRELLEKRLQEETSQRQKLIEKEVKIREKQRAQARPLTRYLPVRKEDFDLRSHVETAGHNIDTCYHVSITEKTCRGFLIKMGGKIKTWKKRWFVFDRNKRTFSYYAAIISFVAPTTPPSFPKHHQVQEWISPQAVRQDCSPGPLQLVCEVKGHDKHEAKLKGVIYFQAIEEVYYDHLKNANKSPNPLLTFSVKTHDRIYYMVAPSPEAMRIWMDVIVTGAEGYTHFLL</sequence>
<evidence type="ECO:0000256" key="2">
    <source>
        <dbReference type="SAM" id="Coils"/>
    </source>
</evidence>
<feature type="region of interest" description="Disordered" evidence="3">
    <location>
        <begin position="296"/>
        <end position="318"/>
    </location>
</feature>
<evidence type="ECO:0000313" key="5">
    <source>
        <dbReference type="Proteomes" id="UP001652662"/>
    </source>
</evidence>
<feature type="compositionally biased region" description="Basic and acidic residues" evidence="3">
    <location>
        <begin position="158"/>
        <end position="176"/>
    </location>
</feature>
<feature type="region of interest" description="Disordered" evidence="3">
    <location>
        <begin position="381"/>
        <end position="408"/>
    </location>
</feature>
<dbReference type="InterPro" id="IPR001849">
    <property type="entry name" value="PH_domain"/>
</dbReference>
<keyword evidence="1 2" id="KW-0175">Coiled coil</keyword>
<dbReference type="SUPFAM" id="SSF50729">
    <property type="entry name" value="PH domain-like"/>
    <property type="match status" value="1"/>
</dbReference>
<feature type="compositionally biased region" description="Low complexity" evidence="3">
    <location>
        <begin position="143"/>
        <end position="156"/>
    </location>
</feature>
<dbReference type="PROSITE" id="PS50003">
    <property type="entry name" value="PH_DOMAIN"/>
    <property type="match status" value="1"/>
</dbReference>
<dbReference type="Proteomes" id="UP001652662">
    <property type="component" value="Chromosome 18"/>
</dbReference>
<evidence type="ECO:0000256" key="1">
    <source>
        <dbReference type="ARBA" id="ARBA00023054"/>
    </source>
</evidence>
<feature type="region of interest" description="Disordered" evidence="3">
    <location>
        <begin position="430"/>
        <end position="455"/>
    </location>
</feature>
<feature type="compositionally biased region" description="Basic and acidic residues" evidence="3">
    <location>
        <begin position="1"/>
        <end position="10"/>
    </location>
</feature>
<proteinExistence type="predicted"/>
<feature type="coiled-coil region" evidence="2">
    <location>
        <begin position="619"/>
        <end position="796"/>
    </location>
</feature>
<dbReference type="RefSeq" id="XP_070438850.1">
    <property type="nucleotide sequence ID" value="XM_070582749.1"/>
</dbReference>
<organism evidence="5 6">
    <name type="scientific">Equus przewalskii</name>
    <name type="common">Przewalski's horse</name>
    <name type="synonym">Equus caballus przewalskii</name>
    <dbReference type="NCBI Taxonomy" id="9798"/>
    <lineage>
        <taxon>Eukaryota</taxon>
        <taxon>Metazoa</taxon>
        <taxon>Chordata</taxon>
        <taxon>Craniata</taxon>
        <taxon>Vertebrata</taxon>
        <taxon>Euteleostomi</taxon>
        <taxon>Mammalia</taxon>
        <taxon>Eutheria</taxon>
        <taxon>Laurasiatheria</taxon>
        <taxon>Perissodactyla</taxon>
        <taxon>Equidae</taxon>
        <taxon>Equus</taxon>
    </lineage>
</organism>
<dbReference type="InterPro" id="IPR037810">
    <property type="entry name" value="PHLDB1/2/3_PH"/>
</dbReference>
<dbReference type="PANTHER" id="PTHR12156:SF21">
    <property type="entry name" value="PLECKSTRIN HOMOLOGY-LIKE DOMAIN FAMILY B MEMBER 2"/>
    <property type="match status" value="1"/>
</dbReference>
<accession>A0ABM4LEI2</accession>
<feature type="region of interest" description="Disordered" evidence="3">
    <location>
        <begin position="90"/>
        <end position="187"/>
    </location>
</feature>
<protein>
    <submittedName>
        <fullName evidence="6">Pleckstrin homology-like domain family B member 2 isoform X44</fullName>
    </submittedName>
</protein>
<feature type="compositionally biased region" description="Polar residues" evidence="3">
    <location>
        <begin position="106"/>
        <end position="128"/>
    </location>
</feature>
<dbReference type="InterPro" id="IPR052212">
    <property type="entry name" value="PH-like_domain"/>
</dbReference>
<dbReference type="CDD" id="cd14673">
    <property type="entry name" value="PH_PHLDB1_2"/>
    <property type="match status" value="1"/>
</dbReference>
<dbReference type="InterPro" id="IPR011993">
    <property type="entry name" value="PH-like_dom_sf"/>
</dbReference>
<feature type="compositionally biased region" description="Low complexity" evidence="3">
    <location>
        <begin position="390"/>
        <end position="401"/>
    </location>
</feature>
<dbReference type="Gene3D" id="2.30.29.30">
    <property type="entry name" value="Pleckstrin-homology domain (PH domain)/Phosphotyrosine-binding domain (PTB)"/>
    <property type="match status" value="1"/>
</dbReference>